<dbReference type="InterPro" id="IPR045055">
    <property type="entry name" value="DNA2/NAM7-like"/>
</dbReference>
<dbReference type="Pfam" id="PF13086">
    <property type="entry name" value="AAA_11"/>
    <property type="match status" value="2"/>
</dbReference>
<gene>
    <name evidence="25" type="primary">DNA2_1</name>
    <name evidence="25" type="ORF">DFQ27_005768</name>
</gene>
<evidence type="ECO:0000256" key="17">
    <source>
        <dbReference type="ARBA" id="ARBA00023204"/>
    </source>
</evidence>
<dbReference type="GO" id="GO:0005737">
    <property type="term" value="C:cytoplasm"/>
    <property type="evidence" value="ECO:0007669"/>
    <property type="project" value="TreeGrafter"/>
</dbReference>
<feature type="compositionally biased region" description="Basic and acidic residues" evidence="21">
    <location>
        <begin position="1551"/>
        <end position="1563"/>
    </location>
</feature>
<evidence type="ECO:0000256" key="19">
    <source>
        <dbReference type="ARBA" id="ARBA00023268"/>
    </source>
</evidence>
<feature type="region of interest" description="Disordered" evidence="21">
    <location>
        <begin position="1793"/>
        <end position="1829"/>
    </location>
</feature>
<feature type="compositionally biased region" description="Pro residues" evidence="21">
    <location>
        <begin position="1800"/>
        <end position="1809"/>
    </location>
</feature>
<dbReference type="InterPro" id="IPR014808">
    <property type="entry name" value="DNA_replication_fac_Dna2_N"/>
</dbReference>
<feature type="compositionally biased region" description="Basic and acidic residues" evidence="21">
    <location>
        <begin position="355"/>
        <end position="370"/>
    </location>
</feature>
<keyword evidence="19" id="KW-0511">Multifunctional enzyme</keyword>
<dbReference type="GO" id="GO:0006281">
    <property type="term" value="P:DNA repair"/>
    <property type="evidence" value="ECO:0007669"/>
    <property type="project" value="UniProtKB-KW"/>
</dbReference>
<evidence type="ECO:0000256" key="14">
    <source>
        <dbReference type="ARBA" id="ARBA00023004"/>
    </source>
</evidence>
<evidence type="ECO:0000259" key="23">
    <source>
        <dbReference type="Pfam" id="PF13086"/>
    </source>
</evidence>
<dbReference type="Proteomes" id="UP000807716">
    <property type="component" value="Unassembled WGS sequence"/>
</dbReference>
<proteinExistence type="inferred from homology"/>
<evidence type="ECO:0000256" key="16">
    <source>
        <dbReference type="ARBA" id="ARBA00023125"/>
    </source>
</evidence>
<feature type="domain" description="DNA replication factor Dna2 N-terminal" evidence="22">
    <location>
        <begin position="690"/>
        <end position="897"/>
    </location>
</feature>
<feature type="compositionally biased region" description="Low complexity" evidence="21">
    <location>
        <begin position="240"/>
        <end position="249"/>
    </location>
</feature>
<feature type="compositionally biased region" description="Low complexity" evidence="21">
    <location>
        <begin position="550"/>
        <end position="580"/>
    </location>
</feature>
<dbReference type="GO" id="GO:0071932">
    <property type="term" value="P:replication fork reversal"/>
    <property type="evidence" value="ECO:0007669"/>
    <property type="project" value="TreeGrafter"/>
</dbReference>
<evidence type="ECO:0000256" key="12">
    <source>
        <dbReference type="ARBA" id="ARBA00022806"/>
    </source>
</evidence>
<evidence type="ECO:0000259" key="22">
    <source>
        <dbReference type="Pfam" id="PF08696"/>
    </source>
</evidence>
<feature type="compositionally biased region" description="Polar residues" evidence="21">
    <location>
        <begin position="462"/>
        <end position="495"/>
    </location>
</feature>
<keyword evidence="14" id="KW-0408">Iron</keyword>
<comment type="caution">
    <text evidence="25">The sequence shown here is derived from an EMBL/GenBank/DDBJ whole genome shotgun (WGS) entry which is preliminary data.</text>
</comment>
<dbReference type="PANTHER" id="PTHR10887:SF433">
    <property type="entry name" value="DNA REPLICATION ATP-DEPENDENT HELICASE_NUCLEASE DNA2"/>
    <property type="match status" value="1"/>
</dbReference>
<keyword evidence="8" id="KW-0479">Metal-binding</keyword>
<name>A0A9P6PXV5_9FUNG</name>
<keyword evidence="9" id="KW-0547">Nucleotide-binding</keyword>
<feature type="compositionally biased region" description="Polar residues" evidence="21">
    <location>
        <begin position="581"/>
        <end position="597"/>
    </location>
</feature>
<dbReference type="InterPro" id="IPR041677">
    <property type="entry name" value="DNA2/NAM7_AAA_11"/>
</dbReference>
<feature type="domain" description="DNA2/NAM7 helicase-like C-terminal" evidence="24">
    <location>
        <begin position="1470"/>
        <end position="1720"/>
    </location>
</feature>
<dbReference type="GO" id="GO:0005634">
    <property type="term" value="C:nucleus"/>
    <property type="evidence" value="ECO:0007669"/>
    <property type="project" value="UniProtKB-SubCell"/>
</dbReference>
<feature type="domain" description="DNA2/NAM7 helicase helicase" evidence="23">
    <location>
        <begin position="1393"/>
        <end position="1460"/>
    </location>
</feature>
<feature type="region of interest" description="Disordered" evidence="21">
    <location>
        <begin position="1542"/>
        <end position="1564"/>
    </location>
</feature>
<dbReference type="GO" id="GO:0051539">
    <property type="term" value="F:4 iron, 4 sulfur cluster binding"/>
    <property type="evidence" value="ECO:0007669"/>
    <property type="project" value="UniProtKB-KW"/>
</dbReference>
<feature type="region of interest" description="Disordered" evidence="21">
    <location>
        <begin position="550"/>
        <end position="624"/>
    </location>
</feature>
<dbReference type="CDD" id="cd18808">
    <property type="entry name" value="SF1_C_Upf1"/>
    <property type="match status" value="1"/>
</dbReference>
<dbReference type="CDD" id="cd22318">
    <property type="entry name" value="DNA2_N-like"/>
    <property type="match status" value="1"/>
</dbReference>
<keyword evidence="13" id="KW-0067">ATP-binding</keyword>
<comment type="catalytic activity">
    <reaction evidence="20">
        <text>ATP + H2O = ADP + phosphate + H(+)</text>
        <dbReference type="Rhea" id="RHEA:13065"/>
        <dbReference type="ChEBI" id="CHEBI:15377"/>
        <dbReference type="ChEBI" id="CHEBI:15378"/>
        <dbReference type="ChEBI" id="CHEBI:30616"/>
        <dbReference type="ChEBI" id="CHEBI:43474"/>
        <dbReference type="ChEBI" id="CHEBI:456216"/>
        <dbReference type="EC" id="3.6.4.12"/>
    </reaction>
</comment>
<dbReference type="OrthoDB" id="6513042at2759"/>
<evidence type="ECO:0000256" key="7">
    <source>
        <dbReference type="ARBA" id="ARBA00022722"/>
    </source>
</evidence>
<dbReference type="InterPro" id="IPR041679">
    <property type="entry name" value="DNA2/NAM7-like_C"/>
</dbReference>
<sequence length="1855" mass="203247">MKDKKGVKVRSVSSTKLTSSKATVGASNTPSGSRLTSSQGGAIQTNLNSFFSKVEPATNLLDFSAKPGAPLRSLNSDQKKDVQSLAKPKVSAAIAVSSPSLPAKGSNAAGAKTGATHAPTNPAAFTHGHPSKNIDVGDARGHGRRVVARNESAIVQNNTSSVKASWPQTSRPTPSDLRPSSALNQENKREFKSNNPIVVSLSPGPLPISNTPSPEPEAVPQPTVINVDESASEEEDVKARSSLKAKASSVPAECQPASVPASSLSSAEQKTLSSAGTIKKPSTPRKEREQLVETFNERSPDDSIYWARTPPTEALKRVNRRVTLQSRDDEVASILARLDSKSTGVQQAIAPRRSKMLEVLERLGQNKEEPSSSTSSTASRHEGPSSLSRRRRRLLGDKTPTIPSPLSPNRIPQDQVRRMVAQLSSGSSYSEDPHDTEDSGTDSTGRSRTRRGRAPDVRMNTIEVSSGSGSNTTGRVSTSQMPQASGVSTKNSPLKTPTRAAQIADSMSSHPPVVSSPGEYDQLLDDMEMDEEMLEALTQYELELAAPSSSATTLTSSSSATSTISSAGSSTVSSCPRSSSNGSTTSIQGSVSHLQLHTSRKGSSGGISAPEATALPPKTPGPVKVADDDFDEFGDLGDDFDFEEEDLTTPMRQKDKYLRFRVVGVDDSPSSAANPALGRCKILVAQEQGNTTEHTVHLYGLWADTCVSSGDTIHVVDSKVVSAGVYHITNEQGYIIVRPDNLVSTSVLSESFTCLRKSVLNTRVTGSYDLTVPLVHGNILHELFQACLCAGNFSTSFIQEKIGELAREFVRDLALIGETVDTAKVALEEMRLPMQAWANRYVRPTPAKDGTVQDSNTQFSGSVGGRTLCINKVLDVEENIWSPMFGLKGKIDASVQVRVMGNQGEMQTLTVPFELKTGRSSHVMAHRAQTILYTLLMTDRYGVDVKYGLLFYLKTGDFIRVPAVRDEVRAIMMQRNEMALYDDTRVDLPPMIKRERTCRYCFSISTCTVMHKLTEHGTAVTAGMGDDHAVFDDKTSHLSEVHAEFYKKWDEMLTLEQGGMFRFRSLIWSVLAQERQAQGQCFSKMVLLDPEERERRGSMLPSMENKFGRHRYRFGTSLSSHPLQDLSQPHLSQQRPSLLHSSITVGDPIVVSSENGHYALAVGFVLELSLNEVVVGLDRPLLGPPMPLDGFDTTRNQVYRGLMEISEESQTQLAAANDYYMHVERNKVTFRIDRDEMSAGLARIRNNIVTLFRSNEDDGDWKRRGLIVDLEPPKFFSDAKVSHVIGAEDAAQLNSDQIHAVEKVMAAQDYALILGMPGTGKTTTITQIIKTLVAQGKSVLLTSYTHSAVDNVLLKLRGAVDFVRLGNVDRVDHGIREFVPDFSRPPLNTIEAINRFYDSCQVVGTTCLGIGDPMFAKKRFDYCIVDEASQITLPVCLGPIRLANVFVLVGDHHQLSPLVKNPEAKSKGFDVSLFKLLSDKYPEAVASLTHQYRMNEDIMHLSNSLIYADKLQCATEAVAKSRLTIPHLERGLTQCHLTTVASKSPTQGPVDSRHRCPRSHDRGQQQQTKGACWLATVLDPSRSVVFVDTDAIPAREVRFGELVQNPIEAQLVVELTEALIRGGIAEQDIGIISVYRAQLKVLSRLFKTSRRGTASQQQRSHRNMDIQTVDRYQGTDKDCVIISLVRSNVDQAVGELLKDWRRINVAFTRAKKKLVVFGSRSTLQGSPIFEKFLKVMEEQEWVLTLPAMAQEHHPGLLTVQQSAIAAQSFHHTASRLELIDEDEGEDDTLVNANHNQENRPPLPLPPPPQALLGKRPQQGEGRDAETTRRAKVFHASAEVVTKRHPVVRHLLDDLP</sequence>
<evidence type="ECO:0000313" key="26">
    <source>
        <dbReference type="Proteomes" id="UP000807716"/>
    </source>
</evidence>
<keyword evidence="15" id="KW-0411">Iron-sulfur</keyword>
<evidence type="ECO:0000256" key="5">
    <source>
        <dbReference type="ARBA" id="ARBA00022485"/>
    </source>
</evidence>
<keyword evidence="17" id="KW-0234">DNA repair</keyword>
<feature type="compositionally biased region" description="Polar residues" evidence="21">
    <location>
        <begin position="153"/>
        <end position="173"/>
    </location>
</feature>
<keyword evidence="12" id="KW-0347">Helicase</keyword>
<dbReference type="GO" id="GO:0046872">
    <property type="term" value="F:metal ion binding"/>
    <property type="evidence" value="ECO:0007669"/>
    <property type="project" value="UniProtKB-KW"/>
</dbReference>
<evidence type="ECO:0000256" key="10">
    <source>
        <dbReference type="ARBA" id="ARBA00022763"/>
    </source>
</evidence>
<evidence type="ECO:0000256" key="11">
    <source>
        <dbReference type="ARBA" id="ARBA00022801"/>
    </source>
</evidence>
<feature type="compositionally biased region" description="Polar residues" evidence="21">
    <location>
        <begin position="11"/>
        <end position="40"/>
    </location>
</feature>
<keyword evidence="10" id="KW-0227">DNA damage</keyword>
<reference evidence="25" key="1">
    <citation type="journal article" date="2020" name="Fungal Divers.">
        <title>Resolving the Mortierellaceae phylogeny through synthesis of multi-gene phylogenetics and phylogenomics.</title>
        <authorList>
            <person name="Vandepol N."/>
            <person name="Liber J."/>
            <person name="Desiro A."/>
            <person name="Na H."/>
            <person name="Kennedy M."/>
            <person name="Barry K."/>
            <person name="Grigoriev I.V."/>
            <person name="Miller A.N."/>
            <person name="O'Donnell K."/>
            <person name="Stajich J.E."/>
            <person name="Bonito G."/>
        </authorList>
    </citation>
    <scope>NUCLEOTIDE SEQUENCE</scope>
    <source>
        <strain evidence="25">BC1065</strain>
    </source>
</reference>
<keyword evidence="11" id="KW-0378">Hydrolase</keyword>
<keyword evidence="18" id="KW-0539">Nucleus</keyword>
<evidence type="ECO:0000313" key="25">
    <source>
        <dbReference type="EMBL" id="KAG0256328.1"/>
    </source>
</evidence>
<comment type="subcellular location">
    <subcellularLocation>
        <location evidence="2">Nucleus</location>
    </subcellularLocation>
</comment>
<dbReference type="GO" id="GO:0017116">
    <property type="term" value="F:single-stranded DNA helicase activity"/>
    <property type="evidence" value="ECO:0007669"/>
    <property type="project" value="InterPro"/>
</dbReference>
<evidence type="ECO:0000256" key="8">
    <source>
        <dbReference type="ARBA" id="ARBA00022723"/>
    </source>
</evidence>
<dbReference type="InterPro" id="IPR047187">
    <property type="entry name" value="SF1_C_Upf1"/>
</dbReference>
<feature type="domain" description="DNA2/NAM7 helicase helicase" evidence="23">
    <location>
        <begin position="1292"/>
        <end position="1376"/>
    </location>
</feature>
<keyword evidence="26" id="KW-1185">Reference proteome</keyword>
<dbReference type="Pfam" id="PF13087">
    <property type="entry name" value="AAA_12"/>
    <property type="match status" value="1"/>
</dbReference>
<protein>
    <recommendedName>
        <fullName evidence="4">DNA helicase</fullName>
        <ecNumber evidence="4">3.6.4.12</ecNumber>
    </recommendedName>
</protein>
<dbReference type="GO" id="GO:0003677">
    <property type="term" value="F:DNA binding"/>
    <property type="evidence" value="ECO:0007669"/>
    <property type="project" value="UniProtKB-KW"/>
</dbReference>
<evidence type="ECO:0000256" key="21">
    <source>
        <dbReference type="SAM" id="MobiDB-lite"/>
    </source>
</evidence>
<evidence type="ECO:0000259" key="24">
    <source>
        <dbReference type="Pfam" id="PF13087"/>
    </source>
</evidence>
<evidence type="ECO:0000256" key="18">
    <source>
        <dbReference type="ARBA" id="ARBA00023242"/>
    </source>
</evidence>
<organism evidence="25 26">
    <name type="scientific">Actinomortierella ambigua</name>
    <dbReference type="NCBI Taxonomy" id="1343610"/>
    <lineage>
        <taxon>Eukaryota</taxon>
        <taxon>Fungi</taxon>
        <taxon>Fungi incertae sedis</taxon>
        <taxon>Mucoromycota</taxon>
        <taxon>Mortierellomycotina</taxon>
        <taxon>Mortierellomycetes</taxon>
        <taxon>Mortierellales</taxon>
        <taxon>Mortierellaceae</taxon>
        <taxon>Actinomortierella</taxon>
    </lineage>
</organism>
<dbReference type="FunFam" id="3.40.50.300:FF:001170">
    <property type="entry name" value="DNA replication helicase Dna2"/>
    <property type="match status" value="1"/>
</dbReference>
<feature type="region of interest" description="Disordered" evidence="21">
    <location>
        <begin position="99"/>
        <end position="312"/>
    </location>
</feature>
<keyword evidence="6" id="KW-0235">DNA replication</keyword>
<evidence type="ECO:0000256" key="2">
    <source>
        <dbReference type="ARBA" id="ARBA00004123"/>
    </source>
</evidence>
<evidence type="ECO:0000256" key="13">
    <source>
        <dbReference type="ARBA" id="ARBA00022840"/>
    </source>
</evidence>
<comment type="similarity">
    <text evidence="3">Belongs to the DNA2/NAM7 helicase family.</text>
</comment>
<keyword evidence="16" id="KW-0238">DNA-binding</keyword>
<dbReference type="EC" id="3.6.4.12" evidence="4"/>
<evidence type="ECO:0000256" key="15">
    <source>
        <dbReference type="ARBA" id="ARBA00023014"/>
    </source>
</evidence>
<feature type="compositionally biased region" description="Low complexity" evidence="21">
    <location>
        <begin position="256"/>
        <end position="267"/>
    </location>
</feature>
<keyword evidence="5" id="KW-0004">4Fe-4S</keyword>
<feature type="region of interest" description="Disordered" evidence="21">
    <location>
        <begin position="340"/>
        <end position="495"/>
    </location>
</feature>
<dbReference type="Gene3D" id="3.90.320.10">
    <property type="match status" value="1"/>
</dbReference>
<dbReference type="GO" id="GO:0005524">
    <property type="term" value="F:ATP binding"/>
    <property type="evidence" value="ECO:0007669"/>
    <property type="project" value="UniProtKB-KW"/>
</dbReference>
<dbReference type="Pfam" id="PF08696">
    <property type="entry name" value="Dna2"/>
    <property type="match status" value="1"/>
</dbReference>
<dbReference type="PANTHER" id="PTHR10887">
    <property type="entry name" value="DNA2/NAM7 HELICASE FAMILY"/>
    <property type="match status" value="1"/>
</dbReference>
<evidence type="ECO:0000256" key="9">
    <source>
        <dbReference type="ARBA" id="ARBA00022741"/>
    </source>
</evidence>
<accession>A0A9P6PXV5</accession>
<comment type="cofactor">
    <cofactor evidence="1">
        <name>[4Fe-4S] cluster</name>
        <dbReference type="ChEBI" id="CHEBI:49883"/>
    </cofactor>
</comment>
<evidence type="ECO:0000256" key="4">
    <source>
        <dbReference type="ARBA" id="ARBA00012551"/>
    </source>
</evidence>
<evidence type="ECO:0000256" key="6">
    <source>
        <dbReference type="ARBA" id="ARBA00022705"/>
    </source>
</evidence>
<keyword evidence="7" id="KW-0540">Nuclease</keyword>
<dbReference type="CDD" id="cd18041">
    <property type="entry name" value="DEXXQc_DNA2"/>
    <property type="match status" value="1"/>
</dbReference>
<dbReference type="InterPro" id="IPR027417">
    <property type="entry name" value="P-loop_NTPase"/>
</dbReference>
<dbReference type="Gene3D" id="3.40.50.300">
    <property type="entry name" value="P-loop containing nucleotide triphosphate hydrolases"/>
    <property type="match status" value="3"/>
</dbReference>
<evidence type="ECO:0000256" key="20">
    <source>
        <dbReference type="ARBA" id="ARBA00047995"/>
    </source>
</evidence>
<evidence type="ECO:0000256" key="3">
    <source>
        <dbReference type="ARBA" id="ARBA00007913"/>
    </source>
</evidence>
<feature type="region of interest" description="Disordered" evidence="21">
    <location>
        <begin position="1"/>
        <end position="40"/>
    </location>
</feature>
<dbReference type="GO" id="GO:0017108">
    <property type="term" value="F:5'-flap endonuclease activity"/>
    <property type="evidence" value="ECO:0007669"/>
    <property type="project" value="TreeGrafter"/>
</dbReference>
<evidence type="ECO:0000256" key="1">
    <source>
        <dbReference type="ARBA" id="ARBA00001966"/>
    </source>
</evidence>
<dbReference type="SUPFAM" id="SSF52540">
    <property type="entry name" value="P-loop containing nucleoside triphosphate hydrolases"/>
    <property type="match status" value="1"/>
</dbReference>
<dbReference type="InterPro" id="IPR011604">
    <property type="entry name" value="PDDEXK-like_dom_sf"/>
</dbReference>
<feature type="compositionally biased region" description="Basic and acidic residues" evidence="21">
    <location>
        <begin position="284"/>
        <end position="301"/>
    </location>
</feature>
<dbReference type="InterPro" id="IPR026851">
    <property type="entry name" value="Dna2/JHS1_DEXXQ-box"/>
</dbReference>
<dbReference type="EMBL" id="JAAAJB010000414">
    <property type="protein sequence ID" value="KAG0256328.1"/>
    <property type="molecule type" value="Genomic_DNA"/>
</dbReference>